<accession>A0AAD7URJ7</accession>
<keyword evidence="4" id="KW-1185">Reference proteome</keyword>
<dbReference type="Gene3D" id="3.30.2280.10">
    <property type="entry name" value="Hypothetical protein (hspc210)"/>
    <property type="match status" value="1"/>
</dbReference>
<dbReference type="Proteomes" id="UP001234581">
    <property type="component" value="Unassembled WGS sequence"/>
</dbReference>
<comment type="caution">
    <text evidence="3">The sequence shown here is derived from an EMBL/GenBank/DDBJ whole genome shotgun (WGS) entry which is preliminary data.</text>
</comment>
<dbReference type="InterPro" id="IPR007967">
    <property type="entry name" value="GSKIP_dom"/>
</dbReference>
<dbReference type="InterPro" id="IPR023231">
    <property type="entry name" value="GSKIP_dom_sf"/>
</dbReference>
<protein>
    <recommendedName>
        <fullName evidence="2">GSKIP domain-containing protein</fullName>
    </recommendedName>
</protein>
<dbReference type="Pfam" id="PF05303">
    <property type="entry name" value="GSKIP_dom"/>
    <property type="match status" value="1"/>
</dbReference>
<proteinExistence type="predicted"/>
<sequence>MRSASIREELEAITSSYDYGIVPGSATAFHLDEAMGFGRVDLTLLEGVMVIIEVNQQGYKVVSQSALFCGPAAEQATKTIEGYMDHPFETVENLLMSISPLFAERFRQVLCQKLDNINNQSAPSSTPAQSEDLTASTTFHNFDPVLPPQPSSSSAQPPTPQQQDLYPTSHSFLHQPPTMFE</sequence>
<dbReference type="EMBL" id="JARTCD010000139">
    <property type="protein sequence ID" value="KAJ8651811.1"/>
    <property type="molecule type" value="Genomic_DNA"/>
</dbReference>
<reference evidence="3 4" key="1">
    <citation type="submission" date="2023-03" db="EMBL/GenBank/DDBJ databases">
        <title>Genome sequence of Lichtheimia ornata CBS 291.66.</title>
        <authorList>
            <person name="Mohabir J.T."/>
            <person name="Shea T.P."/>
            <person name="Kurbessoian T."/>
            <person name="Berby B."/>
            <person name="Fontaine J."/>
            <person name="Livny J."/>
            <person name="Gnirke A."/>
            <person name="Stajich J.E."/>
            <person name="Cuomo C.A."/>
        </authorList>
    </citation>
    <scope>NUCLEOTIDE SEQUENCE [LARGE SCALE GENOMIC DNA]</scope>
    <source>
        <strain evidence="3">CBS 291.66</strain>
    </source>
</reference>
<evidence type="ECO:0000259" key="2">
    <source>
        <dbReference type="Pfam" id="PF05303"/>
    </source>
</evidence>
<gene>
    <name evidence="3" type="ORF">O0I10_012632</name>
</gene>
<evidence type="ECO:0000313" key="4">
    <source>
        <dbReference type="Proteomes" id="UP001234581"/>
    </source>
</evidence>
<dbReference type="RefSeq" id="XP_058336725.1">
    <property type="nucleotide sequence ID" value="XM_058492524.1"/>
</dbReference>
<dbReference type="AlphaFoldDB" id="A0AAD7URJ7"/>
<evidence type="ECO:0000313" key="3">
    <source>
        <dbReference type="EMBL" id="KAJ8651811.1"/>
    </source>
</evidence>
<evidence type="ECO:0000256" key="1">
    <source>
        <dbReference type="SAM" id="MobiDB-lite"/>
    </source>
</evidence>
<dbReference type="GeneID" id="83219969"/>
<dbReference type="SUPFAM" id="SSF103107">
    <property type="entry name" value="Hypothetical protein c14orf129, hspc210"/>
    <property type="match status" value="1"/>
</dbReference>
<feature type="region of interest" description="Disordered" evidence="1">
    <location>
        <begin position="138"/>
        <end position="181"/>
    </location>
</feature>
<organism evidence="3 4">
    <name type="scientific">Lichtheimia ornata</name>
    <dbReference type="NCBI Taxonomy" id="688661"/>
    <lineage>
        <taxon>Eukaryota</taxon>
        <taxon>Fungi</taxon>
        <taxon>Fungi incertae sedis</taxon>
        <taxon>Mucoromycota</taxon>
        <taxon>Mucoromycotina</taxon>
        <taxon>Mucoromycetes</taxon>
        <taxon>Mucorales</taxon>
        <taxon>Lichtheimiaceae</taxon>
        <taxon>Lichtheimia</taxon>
    </lineage>
</organism>
<name>A0AAD7URJ7_9FUNG</name>
<feature type="domain" description="GSKIP" evidence="2">
    <location>
        <begin position="36"/>
        <end position="116"/>
    </location>
</feature>